<organism evidence="1 2">
    <name type="scientific">Globicatella sulfidifaciens DSM 15739</name>
    <dbReference type="NCBI Taxonomy" id="1121925"/>
    <lineage>
        <taxon>Bacteria</taxon>
        <taxon>Bacillati</taxon>
        <taxon>Bacillota</taxon>
        <taxon>Bacilli</taxon>
        <taxon>Lactobacillales</taxon>
        <taxon>Aerococcaceae</taxon>
        <taxon>Globicatella</taxon>
    </lineage>
</organism>
<evidence type="ECO:0000313" key="1">
    <source>
        <dbReference type="EMBL" id="SJZ73047.1"/>
    </source>
</evidence>
<dbReference type="AlphaFoldDB" id="A0A1T4N1Y2"/>
<dbReference type="EMBL" id="FUWO01000015">
    <property type="protein sequence ID" value="SJZ73047.1"/>
    <property type="molecule type" value="Genomic_DNA"/>
</dbReference>
<dbReference type="InterPro" id="IPR032580">
    <property type="entry name" value="SatD"/>
</dbReference>
<gene>
    <name evidence="1" type="ORF">SAMN02746011_01621</name>
</gene>
<dbReference type="Proteomes" id="UP000189941">
    <property type="component" value="Unassembled WGS sequence"/>
</dbReference>
<protein>
    <submittedName>
        <fullName evidence="1">SatD family (SatD)</fullName>
    </submittedName>
</protein>
<dbReference type="STRING" id="1121925.SAMN02746011_01621"/>
<proteinExistence type="predicted"/>
<accession>A0A1T4N1Y2</accession>
<keyword evidence="2" id="KW-1185">Reference proteome</keyword>
<dbReference type="Pfam" id="PF16264">
    <property type="entry name" value="SatD"/>
    <property type="match status" value="1"/>
</dbReference>
<dbReference type="OrthoDB" id="3197351at2"/>
<sequence length="221" mass="25284">MQYIAMIGDVIESKSIKELQQSQDQLNKIMKQLNEQYQTTIVSNFTITTGDEFQALLTANAPFLRIMDEILMAFRPYKVRFGFGLGEMMTEINNEISIGADGPAYWHARAAIEYIHEKNDYGMTQARIGHENTETVEDLNHYLALTEYIRSSWVMSQNDLLAVLLANDIYQEDFEHQMIAAQLNINPSALSKRLKGSGIKVYLRGRNTITDAVHQLLKEEE</sequence>
<reference evidence="2" key="1">
    <citation type="submission" date="2017-02" db="EMBL/GenBank/DDBJ databases">
        <authorList>
            <person name="Varghese N."/>
            <person name="Submissions S."/>
        </authorList>
    </citation>
    <scope>NUCLEOTIDE SEQUENCE [LARGE SCALE GENOMIC DNA]</scope>
    <source>
        <strain evidence="2">DSM 15739</strain>
    </source>
</reference>
<dbReference type="RefSeq" id="WP_078756324.1">
    <property type="nucleotide sequence ID" value="NZ_FUWO01000015.1"/>
</dbReference>
<evidence type="ECO:0000313" key="2">
    <source>
        <dbReference type="Proteomes" id="UP000189941"/>
    </source>
</evidence>
<name>A0A1T4N1Y2_9LACT</name>